<feature type="transmembrane region" description="Helical" evidence="1">
    <location>
        <begin position="79"/>
        <end position="98"/>
    </location>
</feature>
<keyword evidence="1" id="KW-0472">Membrane</keyword>
<dbReference type="Proteomes" id="UP001175271">
    <property type="component" value="Unassembled WGS sequence"/>
</dbReference>
<proteinExistence type="predicted"/>
<reference evidence="2" key="1">
    <citation type="submission" date="2023-06" db="EMBL/GenBank/DDBJ databases">
        <title>Genomic analysis of the entomopathogenic nematode Steinernema hermaphroditum.</title>
        <authorList>
            <person name="Schwarz E.M."/>
            <person name="Heppert J.K."/>
            <person name="Baniya A."/>
            <person name="Schwartz H.T."/>
            <person name="Tan C.-H."/>
            <person name="Antoshechkin I."/>
            <person name="Sternberg P.W."/>
            <person name="Goodrich-Blair H."/>
            <person name="Dillman A.R."/>
        </authorList>
    </citation>
    <scope>NUCLEOTIDE SEQUENCE</scope>
    <source>
        <strain evidence="2">PS9179</strain>
        <tissue evidence="2">Whole animal</tissue>
    </source>
</reference>
<evidence type="ECO:0000256" key="1">
    <source>
        <dbReference type="SAM" id="Phobius"/>
    </source>
</evidence>
<organism evidence="2 3">
    <name type="scientific">Steinernema hermaphroditum</name>
    <dbReference type="NCBI Taxonomy" id="289476"/>
    <lineage>
        <taxon>Eukaryota</taxon>
        <taxon>Metazoa</taxon>
        <taxon>Ecdysozoa</taxon>
        <taxon>Nematoda</taxon>
        <taxon>Chromadorea</taxon>
        <taxon>Rhabditida</taxon>
        <taxon>Tylenchina</taxon>
        <taxon>Panagrolaimomorpha</taxon>
        <taxon>Strongyloidoidea</taxon>
        <taxon>Steinernematidae</taxon>
        <taxon>Steinernema</taxon>
    </lineage>
</organism>
<keyword evidence="1" id="KW-0812">Transmembrane</keyword>
<keyword evidence="1" id="KW-1133">Transmembrane helix</keyword>
<evidence type="ECO:0000313" key="3">
    <source>
        <dbReference type="Proteomes" id="UP001175271"/>
    </source>
</evidence>
<sequence length="99" mass="11049">MESSKNLAKLIVKTASKGDNPDLLHKLCTLLEGSDLSNAEVRDYLWWLGPCMDKRVRQTAAFLEAMLPDGNRFSENAEVCIAWTIIVGSLAFLVYALLF</sequence>
<dbReference type="EMBL" id="JAUCMV010000003">
    <property type="protein sequence ID" value="KAK0410072.1"/>
    <property type="molecule type" value="Genomic_DNA"/>
</dbReference>
<evidence type="ECO:0000313" key="2">
    <source>
        <dbReference type="EMBL" id="KAK0410072.1"/>
    </source>
</evidence>
<gene>
    <name evidence="2" type="ORF">QR680_004927</name>
</gene>
<protein>
    <submittedName>
        <fullName evidence="2">Uncharacterized protein</fullName>
    </submittedName>
</protein>
<keyword evidence="3" id="KW-1185">Reference proteome</keyword>
<comment type="caution">
    <text evidence="2">The sequence shown here is derived from an EMBL/GenBank/DDBJ whole genome shotgun (WGS) entry which is preliminary data.</text>
</comment>
<dbReference type="AlphaFoldDB" id="A0AA39LUG8"/>
<name>A0AA39LUG8_9BILA</name>
<accession>A0AA39LUG8</accession>